<dbReference type="GO" id="GO:0033617">
    <property type="term" value="P:mitochondrial respiratory chain complex IV assembly"/>
    <property type="evidence" value="ECO:0007669"/>
    <property type="project" value="TreeGrafter"/>
</dbReference>
<dbReference type="InterPro" id="IPR051383">
    <property type="entry name" value="COX19"/>
</dbReference>
<keyword evidence="3" id="KW-1015">Disulfide bond</keyword>
<dbReference type="PANTHER" id="PTHR21107">
    <property type="entry name" value="CYTOCHROME C OXIDASE ASSEMBLY PROTEIN COX19"/>
    <property type="match status" value="1"/>
</dbReference>
<organism evidence="7 8">
    <name type="scientific">Chlamydomonas incerta</name>
    <dbReference type="NCBI Taxonomy" id="51695"/>
    <lineage>
        <taxon>Eukaryota</taxon>
        <taxon>Viridiplantae</taxon>
        <taxon>Chlorophyta</taxon>
        <taxon>core chlorophytes</taxon>
        <taxon>Chlorophyceae</taxon>
        <taxon>CS clade</taxon>
        <taxon>Chlamydomonadales</taxon>
        <taxon>Chlamydomonadaceae</taxon>
        <taxon>Chlamydomonas</taxon>
    </lineage>
</organism>
<gene>
    <name evidence="7" type="ORF">HXX76_009216</name>
</gene>
<evidence type="ECO:0000256" key="5">
    <source>
        <dbReference type="ARBA" id="ARBA00039385"/>
    </source>
</evidence>
<keyword evidence="8" id="KW-1185">Reference proteome</keyword>
<accession>A0A835T4R4</accession>
<dbReference type="Proteomes" id="UP000650467">
    <property type="component" value="Unassembled WGS sequence"/>
</dbReference>
<comment type="similarity">
    <text evidence="4">Belongs to the COX19 family.</text>
</comment>
<protein>
    <recommendedName>
        <fullName evidence="5">Cytochrome c oxidase assembly protein COX19</fullName>
    </recommendedName>
</protein>
<dbReference type="OrthoDB" id="268594at2759"/>
<sequence>MSQAFGGPRGSGSRAPEKGVFPLDHFAECQKAARTYLACLEEHDQDASRCIDLSKAYLECRMQRDLMAQQDLQELGLTPVKPLGADKGPDAGNLR</sequence>
<evidence type="ECO:0000313" key="7">
    <source>
        <dbReference type="EMBL" id="KAG2431720.1"/>
    </source>
</evidence>
<evidence type="ECO:0000256" key="6">
    <source>
        <dbReference type="SAM" id="MobiDB-lite"/>
    </source>
</evidence>
<name>A0A835T4R4_CHLIN</name>
<evidence type="ECO:0000256" key="3">
    <source>
        <dbReference type="ARBA" id="ARBA00023157"/>
    </source>
</evidence>
<evidence type="ECO:0000256" key="4">
    <source>
        <dbReference type="ARBA" id="ARBA00038223"/>
    </source>
</evidence>
<evidence type="ECO:0000313" key="8">
    <source>
        <dbReference type="Proteomes" id="UP000650467"/>
    </source>
</evidence>
<comment type="subcellular location">
    <subcellularLocation>
        <location evidence="1">Cytoplasm</location>
    </subcellularLocation>
</comment>
<proteinExistence type="inferred from homology"/>
<dbReference type="AlphaFoldDB" id="A0A835T4R4"/>
<evidence type="ECO:0000256" key="1">
    <source>
        <dbReference type="ARBA" id="ARBA00004496"/>
    </source>
</evidence>
<feature type="region of interest" description="Disordered" evidence="6">
    <location>
        <begin position="75"/>
        <end position="95"/>
    </location>
</feature>
<evidence type="ECO:0000256" key="2">
    <source>
        <dbReference type="ARBA" id="ARBA00022490"/>
    </source>
</evidence>
<dbReference type="PROSITE" id="PS51808">
    <property type="entry name" value="CHCH"/>
    <property type="match status" value="1"/>
</dbReference>
<dbReference type="SUPFAM" id="SSF47072">
    <property type="entry name" value="Cysteine alpha-hairpin motif"/>
    <property type="match status" value="1"/>
</dbReference>
<reference evidence="7" key="1">
    <citation type="journal article" date="2020" name="bioRxiv">
        <title>Comparative genomics of Chlamydomonas.</title>
        <authorList>
            <person name="Craig R.J."/>
            <person name="Hasan A.R."/>
            <person name="Ness R.W."/>
            <person name="Keightley P.D."/>
        </authorList>
    </citation>
    <scope>NUCLEOTIDE SEQUENCE</scope>
    <source>
        <strain evidence="7">SAG 7.73</strain>
    </source>
</reference>
<dbReference type="EMBL" id="JAEHOC010000023">
    <property type="protein sequence ID" value="KAG2431720.1"/>
    <property type="molecule type" value="Genomic_DNA"/>
</dbReference>
<comment type="caution">
    <text evidence="7">The sequence shown here is derived from an EMBL/GenBank/DDBJ whole genome shotgun (WGS) entry which is preliminary data.</text>
</comment>
<dbReference type="PANTHER" id="PTHR21107:SF2">
    <property type="entry name" value="CYTOCHROME C OXIDASE ASSEMBLY PROTEIN COX19"/>
    <property type="match status" value="1"/>
</dbReference>
<dbReference type="InterPro" id="IPR009069">
    <property type="entry name" value="Cys_alpha_HP_mot_SF"/>
</dbReference>
<keyword evidence="2" id="KW-0963">Cytoplasm</keyword>
<dbReference type="GO" id="GO:0005758">
    <property type="term" value="C:mitochondrial intermembrane space"/>
    <property type="evidence" value="ECO:0007669"/>
    <property type="project" value="TreeGrafter"/>
</dbReference>